<keyword evidence="3" id="KW-0378">Hydrolase</keyword>
<evidence type="ECO:0000313" key="3">
    <source>
        <dbReference type="EMBL" id="QEC71717.1"/>
    </source>
</evidence>
<dbReference type="GO" id="GO:0005829">
    <property type="term" value="C:cytosol"/>
    <property type="evidence" value="ECO:0007669"/>
    <property type="project" value="TreeGrafter"/>
</dbReference>
<dbReference type="EC" id="3.2.2.26" evidence="1"/>
<dbReference type="EMBL" id="CP042434">
    <property type="protein sequence ID" value="QEC71717.1"/>
    <property type="molecule type" value="Genomic_DNA"/>
</dbReference>
<gene>
    <name evidence="3" type="primary">mqnB</name>
    <name evidence="3" type="ORF">FSB73_08605</name>
</gene>
<keyword evidence="4" id="KW-1185">Reference proteome</keyword>
<dbReference type="SUPFAM" id="SSF53167">
    <property type="entry name" value="Purine and uridine phosphorylases"/>
    <property type="match status" value="1"/>
</dbReference>
<feature type="domain" description="Nucleoside phosphorylase" evidence="2">
    <location>
        <begin position="17"/>
        <end position="208"/>
    </location>
</feature>
<organism evidence="3 4">
    <name type="scientific">Arachidicoccus ginsenosidivorans</name>
    <dbReference type="NCBI Taxonomy" id="496057"/>
    <lineage>
        <taxon>Bacteria</taxon>
        <taxon>Pseudomonadati</taxon>
        <taxon>Bacteroidota</taxon>
        <taxon>Chitinophagia</taxon>
        <taxon>Chitinophagales</taxon>
        <taxon>Chitinophagaceae</taxon>
        <taxon>Arachidicoccus</taxon>
    </lineage>
</organism>
<dbReference type="AlphaFoldDB" id="A0A5B8VJH6"/>
<dbReference type="InterPro" id="IPR035994">
    <property type="entry name" value="Nucleoside_phosphorylase_sf"/>
</dbReference>
<dbReference type="GO" id="GO:0008782">
    <property type="term" value="F:adenosylhomocysteine nucleosidase activity"/>
    <property type="evidence" value="ECO:0007669"/>
    <property type="project" value="TreeGrafter"/>
</dbReference>
<sequence>MKISIFAATELELAPLQKQENEALFSRTSHQVQYCTTGVGMLQSSFHIHRHLYNYQPDFLLQIGIAGCFDSKLALGTVVAVQREYLGSLGVNEGHWRDIFDLGLQGGSDAPFNQKALINSHIKEWGWLQKAGIITGCSITVDEITTDLARIEDLKQAYAAPAGVQSLPMLESMEGASLHYIGLQYHLPFLQLRGVSNYIGQRDKSKWQIGPALNAVTAAALKVIGQIK</sequence>
<dbReference type="Proteomes" id="UP000321291">
    <property type="component" value="Chromosome"/>
</dbReference>
<dbReference type="GO" id="GO:0008930">
    <property type="term" value="F:methylthioadenosine nucleosidase activity"/>
    <property type="evidence" value="ECO:0007669"/>
    <property type="project" value="TreeGrafter"/>
</dbReference>
<proteinExistence type="predicted"/>
<evidence type="ECO:0000259" key="2">
    <source>
        <dbReference type="Pfam" id="PF01048"/>
    </source>
</evidence>
<dbReference type="RefSeq" id="WP_146781094.1">
    <property type="nucleotide sequence ID" value="NZ_CP042434.1"/>
</dbReference>
<dbReference type="KEGG" id="agi:FSB73_08605"/>
<accession>A0A5B8VJH6</accession>
<dbReference type="GO" id="GO:0019284">
    <property type="term" value="P:L-methionine salvage from S-adenosylmethionine"/>
    <property type="evidence" value="ECO:0007669"/>
    <property type="project" value="TreeGrafter"/>
</dbReference>
<dbReference type="InterPro" id="IPR000845">
    <property type="entry name" value="Nucleoside_phosphorylase_d"/>
</dbReference>
<reference evidence="3 4" key="1">
    <citation type="journal article" date="2017" name="Int. J. Syst. Evol. Microbiol.">
        <title>Arachidicoccus ginsenosidivorans sp. nov., with ginsenoside-converting activity isolated from ginseng cultivating soil.</title>
        <authorList>
            <person name="Siddiqi M.Z."/>
            <person name="Aslam Z."/>
            <person name="Im W.T."/>
        </authorList>
    </citation>
    <scope>NUCLEOTIDE SEQUENCE [LARGE SCALE GENOMIC DNA]</scope>
    <source>
        <strain evidence="3 4">Gsoil 809</strain>
    </source>
</reference>
<dbReference type="OrthoDB" id="9788270at2"/>
<dbReference type="Pfam" id="PF01048">
    <property type="entry name" value="PNP_UDP_1"/>
    <property type="match status" value="1"/>
</dbReference>
<evidence type="ECO:0000313" key="4">
    <source>
        <dbReference type="Proteomes" id="UP000321291"/>
    </source>
</evidence>
<dbReference type="GO" id="GO:0009234">
    <property type="term" value="P:menaquinone biosynthetic process"/>
    <property type="evidence" value="ECO:0007669"/>
    <property type="project" value="UniProtKB-UniRule"/>
</dbReference>
<dbReference type="PANTHER" id="PTHR46832">
    <property type="entry name" value="5'-METHYLTHIOADENOSINE/S-ADENOSYLHOMOCYSTEINE NUCLEOSIDASE"/>
    <property type="match status" value="1"/>
</dbReference>
<name>A0A5B8VJH6_9BACT</name>
<dbReference type="GO" id="GO:0009116">
    <property type="term" value="P:nucleoside metabolic process"/>
    <property type="evidence" value="ECO:0007669"/>
    <property type="project" value="InterPro"/>
</dbReference>
<dbReference type="NCBIfam" id="TIGR03664">
    <property type="entry name" value="fut_nucase"/>
    <property type="match status" value="1"/>
</dbReference>
<dbReference type="PANTHER" id="PTHR46832:SF2">
    <property type="entry name" value="FUTALOSINE HYDROLASE"/>
    <property type="match status" value="1"/>
</dbReference>
<dbReference type="Gene3D" id="3.40.50.1580">
    <property type="entry name" value="Nucleoside phosphorylase domain"/>
    <property type="match status" value="1"/>
</dbReference>
<protein>
    <recommendedName>
        <fullName evidence="1">Futalosine hydrolase</fullName>
        <ecNumber evidence="1">3.2.2.26</ecNumber>
    </recommendedName>
</protein>
<evidence type="ECO:0000256" key="1">
    <source>
        <dbReference type="NCBIfam" id="TIGR03664"/>
    </source>
</evidence>
<keyword evidence="3" id="KW-0326">Glycosidase</keyword>
<dbReference type="InterPro" id="IPR019963">
    <property type="entry name" value="FL_hydrolase_MqnB"/>
</dbReference>